<dbReference type="GO" id="GO:0005509">
    <property type="term" value="F:calcium ion binding"/>
    <property type="evidence" value="ECO:0007669"/>
    <property type="project" value="UniProtKB-UniRule"/>
</dbReference>
<dbReference type="InterPro" id="IPR039808">
    <property type="entry name" value="Cadherin"/>
</dbReference>
<evidence type="ECO:0000256" key="11">
    <source>
        <dbReference type="ARBA" id="ARBA00022989"/>
    </source>
</evidence>
<evidence type="ECO:0000256" key="2">
    <source>
        <dbReference type="ARBA" id="ARBA00004568"/>
    </source>
</evidence>
<dbReference type="PRINTS" id="PR01818">
    <property type="entry name" value="DESMOCADHERN"/>
</dbReference>
<keyword evidence="12 17" id="KW-0472">Membrane</keyword>
<feature type="domain" description="Cadherin" evidence="18">
    <location>
        <begin position="178"/>
        <end position="286"/>
    </location>
</feature>
<dbReference type="GO" id="GO:0045216">
    <property type="term" value="P:cell-cell junction organization"/>
    <property type="evidence" value="ECO:0007669"/>
    <property type="project" value="UniProtKB-ARBA"/>
</dbReference>
<dbReference type="InterPro" id="IPR000233">
    <property type="entry name" value="Cadherin_Y-type_LIR"/>
</dbReference>
<dbReference type="PROSITE" id="PS50268">
    <property type="entry name" value="CADHERIN_2"/>
    <property type="match status" value="4"/>
</dbReference>
<dbReference type="GO" id="GO:0005886">
    <property type="term" value="C:plasma membrane"/>
    <property type="evidence" value="ECO:0007669"/>
    <property type="project" value="UniProtKB-SubCell"/>
</dbReference>
<dbReference type="InterPro" id="IPR002126">
    <property type="entry name" value="Cadherin-like_dom"/>
</dbReference>
<dbReference type="Pfam" id="PF00028">
    <property type="entry name" value="Cadherin"/>
    <property type="match status" value="4"/>
</dbReference>
<keyword evidence="7" id="KW-0677">Repeat</keyword>
<evidence type="ECO:0000256" key="10">
    <source>
        <dbReference type="ARBA" id="ARBA00022949"/>
    </source>
</evidence>
<dbReference type="Gene3D" id="2.60.40.60">
    <property type="entry name" value="Cadherins"/>
    <property type="match status" value="6"/>
</dbReference>
<evidence type="ECO:0000256" key="16">
    <source>
        <dbReference type="RuleBase" id="RU004358"/>
    </source>
</evidence>
<dbReference type="PANTHER" id="PTHR24027:SF78">
    <property type="entry name" value="CADHERIN-LIKE PROTEIN 26"/>
    <property type="match status" value="1"/>
</dbReference>
<feature type="domain" description="Cadherin" evidence="18">
    <location>
        <begin position="506"/>
        <end position="611"/>
    </location>
</feature>
<reference evidence="19 20" key="1">
    <citation type="submission" date="2024-09" db="EMBL/GenBank/DDBJ databases">
        <title>A chromosome-level genome assembly of Gray's grenadier anchovy, Coilia grayii.</title>
        <authorList>
            <person name="Fu Z."/>
        </authorList>
    </citation>
    <scope>NUCLEOTIDE SEQUENCE [LARGE SCALE GENOMIC DNA]</scope>
    <source>
        <strain evidence="19">G4</strain>
        <tissue evidence="19">Muscle</tissue>
    </source>
</reference>
<dbReference type="Pfam" id="PF01049">
    <property type="entry name" value="CADH_Y-type_LIR"/>
    <property type="match status" value="1"/>
</dbReference>
<dbReference type="PRINTS" id="PR00205">
    <property type="entry name" value="CADHERIN"/>
</dbReference>
<dbReference type="InterPro" id="IPR009122">
    <property type="entry name" value="Desmosomal_cadherin"/>
</dbReference>
<keyword evidence="8 14" id="KW-0106">Calcium</keyword>
<sequence length="951" mass="105319">MLSARTMLCYIILSCFPYFCLTHCLIHMHSHCLLSLSVSLSVCPSISLSFSLSRSLFFSFSLSLPVLIQWAQCCVPSTIQAQVPVEVQAGYVVSKVNVGDCGRKTFYFSTCDPDFTVLPDGTIVTVRLTRVTPEGKSFCVYAQDQRHHRWKVDVTLTRTEEPHPPQHKTGVLRRFRRRWSPPPIYIQENAPPPYPKDLEQIGSDSSQNQSVYYRISGPGVNMHPVGVFSCEDLSGMLRIHRPLDREEFPQLIFTARVYNKFTHKETDLPLPITVHIEDVNDNAPEFVGSLLYTVEENSKTGTVVGQINATDMDEPNTSHTKIRYILLSGTEYFSIHSFSGVISTKLPTLDREIQEKHLVTVEIRDMGGASNGLFSTATATISVTDVNDNAPTFSQTTYQTRVEENKADILVLRVPVDDKDLKGTPNWKAIFKIVKGNEKGYFKVNTDPETNEGLLYVIKPMDHEEGGHLLLELEAENEAPLVGRGGWNKASVEVTVVDEDEGPVFSPPILTLRVQENVPNGTLIGTYTAVDPETKDGKGIKYYEETDPAFWISVDENTGHLKTTNIIDRESKFVSNGMYNITVRAIDTSKKRGIGTVLIIIDDVNDNNPVITVPDHTLCEKEGELGSITLYAEDADAKPYGGPFTFELGEGADGKWKLKDAKGYSVVLQQAVALPSDNYKVPVVVKDLQGVGSEQVVNVRVCECVRSTPGEEECVALKRSAALGSWGVLAMLLALLLLLLLVLLFAFICSTEKEKIYMDDGSGGMLLKSNTEAPGEEVKADPFLMVCPSPVEAVDAQSKGQGTGLGVGLGGGLEQEVLNQQNMYQENAFQTSTREYMTTDGQTNYYSSGHYGQGFYGDAGYVSYSDAFDTWRTNELYLDKKLMYFCEEEDGRYADDLLKDYGYEGEGSSVGSLDCCSQMAAEEDSMDFLDSLGPKFRLLANACTRTSQEEE</sequence>
<dbReference type="FunFam" id="2.60.40.60:FF:000123">
    <property type="entry name" value="Protocadherin beta 4"/>
    <property type="match status" value="1"/>
</dbReference>
<accession>A0ABD1JRI2</accession>
<evidence type="ECO:0000313" key="19">
    <source>
        <dbReference type="EMBL" id="KAL2089420.1"/>
    </source>
</evidence>
<dbReference type="CDD" id="cd11304">
    <property type="entry name" value="Cadherin_repeat"/>
    <property type="match status" value="3"/>
</dbReference>
<keyword evidence="10" id="KW-0965">Cell junction</keyword>
<dbReference type="AlphaFoldDB" id="A0ABD1JRI2"/>
<evidence type="ECO:0000256" key="15">
    <source>
        <dbReference type="RuleBase" id="RU003318"/>
    </source>
</evidence>
<keyword evidence="9 15" id="KW-0130">Cell adhesion</keyword>
<dbReference type="InterPro" id="IPR014868">
    <property type="entry name" value="Cadherin_pro_dom"/>
</dbReference>
<keyword evidence="6" id="KW-0732">Signal</keyword>
<feature type="domain" description="Cadherin" evidence="18">
    <location>
        <begin position="293"/>
        <end position="393"/>
    </location>
</feature>
<keyword evidence="13" id="KW-0325">Glycoprotein</keyword>
<dbReference type="Proteomes" id="UP001591681">
    <property type="component" value="Unassembled WGS sequence"/>
</dbReference>
<evidence type="ECO:0000256" key="17">
    <source>
        <dbReference type="SAM" id="Phobius"/>
    </source>
</evidence>
<dbReference type="GO" id="GO:0060027">
    <property type="term" value="P:convergent extension involved in gastrulation"/>
    <property type="evidence" value="ECO:0007669"/>
    <property type="project" value="UniProtKB-ARBA"/>
</dbReference>
<evidence type="ECO:0000256" key="1">
    <source>
        <dbReference type="ARBA" id="ARBA00004251"/>
    </source>
</evidence>
<evidence type="ECO:0000256" key="5">
    <source>
        <dbReference type="ARBA" id="ARBA00022723"/>
    </source>
</evidence>
<dbReference type="GO" id="GO:0030057">
    <property type="term" value="C:desmosome"/>
    <property type="evidence" value="ECO:0007669"/>
    <property type="project" value="UniProtKB-SubCell"/>
</dbReference>
<gene>
    <name evidence="19" type="ORF">ACEWY4_014108</name>
</gene>
<feature type="transmembrane region" description="Helical" evidence="17">
    <location>
        <begin position="723"/>
        <end position="748"/>
    </location>
</feature>
<evidence type="ECO:0000256" key="8">
    <source>
        <dbReference type="ARBA" id="ARBA00022837"/>
    </source>
</evidence>
<protein>
    <recommendedName>
        <fullName evidence="18">Cadherin domain-containing protein</fullName>
    </recommendedName>
</protein>
<evidence type="ECO:0000256" key="12">
    <source>
        <dbReference type="ARBA" id="ARBA00023136"/>
    </source>
</evidence>
<keyword evidence="4 15" id="KW-0812">Transmembrane</keyword>
<dbReference type="SMART" id="SM01055">
    <property type="entry name" value="Cadherin_pro"/>
    <property type="match status" value="1"/>
</dbReference>
<dbReference type="SUPFAM" id="SSF49313">
    <property type="entry name" value="Cadherin-like"/>
    <property type="match status" value="6"/>
</dbReference>
<dbReference type="InterPro" id="IPR015919">
    <property type="entry name" value="Cadherin-like_sf"/>
</dbReference>
<dbReference type="EMBL" id="JBHFQA010000012">
    <property type="protein sequence ID" value="KAL2089420.1"/>
    <property type="molecule type" value="Genomic_DNA"/>
</dbReference>
<evidence type="ECO:0000256" key="4">
    <source>
        <dbReference type="ARBA" id="ARBA00022692"/>
    </source>
</evidence>
<dbReference type="Pfam" id="PF08758">
    <property type="entry name" value="Cadherin_pro"/>
    <property type="match status" value="1"/>
</dbReference>
<proteinExistence type="predicted"/>
<evidence type="ECO:0000256" key="7">
    <source>
        <dbReference type="ARBA" id="ARBA00022737"/>
    </source>
</evidence>
<evidence type="ECO:0000256" key="14">
    <source>
        <dbReference type="PROSITE-ProRule" id="PRU00043"/>
    </source>
</evidence>
<comment type="subcellular location">
    <subcellularLocation>
        <location evidence="2">Cell junction</location>
        <location evidence="2">Desmosome</location>
    </subcellularLocation>
    <subcellularLocation>
        <location evidence="1 15">Cell membrane</location>
        <topology evidence="1 15">Single-pass type I membrane protein</topology>
    </subcellularLocation>
</comment>
<keyword evidence="5" id="KW-0479">Metal-binding</keyword>
<dbReference type="Gene3D" id="4.10.900.10">
    <property type="entry name" value="TCF3-CBD (Catenin binding domain)"/>
    <property type="match status" value="1"/>
</dbReference>
<dbReference type="PANTHER" id="PTHR24027">
    <property type="entry name" value="CADHERIN-23"/>
    <property type="match status" value="1"/>
</dbReference>
<comment type="caution">
    <text evidence="19">The sequence shown here is derived from an EMBL/GenBank/DDBJ whole genome shotgun (WGS) entry which is preliminary data.</text>
</comment>
<dbReference type="PROSITE" id="PS00232">
    <property type="entry name" value="CADHERIN_1"/>
    <property type="match status" value="2"/>
</dbReference>
<dbReference type="FunFam" id="2.60.40.60:FF:000019">
    <property type="entry name" value="Cadherin 2"/>
    <property type="match status" value="1"/>
</dbReference>
<feature type="transmembrane region" description="Helical" evidence="17">
    <location>
        <begin position="7"/>
        <end position="28"/>
    </location>
</feature>
<dbReference type="GO" id="GO:0007155">
    <property type="term" value="P:cell adhesion"/>
    <property type="evidence" value="ECO:0007669"/>
    <property type="project" value="UniProtKB-KW"/>
</dbReference>
<comment type="function">
    <text evidence="16">A component of desmosome cell-cell junctions which are required for positive regulation of cellular adhesion. Involved in the interaction of plaque proteins and intermediate filaments mediating cell-cell adhesion.</text>
</comment>
<organism evidence="19 20">
    <name type="scientific">Coilia grayii</name>
    <name type="common">Gray's grenadier anchovy</name>
    <dbReference type="NCBI Taxonomy" id="363190"/>
    <lineage>
        <taxon>Eukaryota</taxon>
        <taxon>Metazoa</taxon>
        <taxon>Chordata</taxon>
        <taxon>Craniata</taxon>
        <taxon>Vertebrata</taxon>
        <taxon>Euteleostomi</taxon>
        <taxon>Actinopterygii</taxon>
        <taxon>Neopterygii</taxon>
        <taxon>Teleostei</taxon>
        <taxon>Clupei</taxon>
        <taxon>Clupeiformes</taxon>
        <taxon>Clupeoidei</taxon>
        <taxon>Engraulidae</taxon>
        <taxon>Coilinae</taxon>
        <taxon>Coilia</taxon>
    </lineage>
</organism>
<name>A0ABD1JRI2_9TELE</name>
<dbReference type="FunFam" id="2.60.40.60:FF:000027">
    <property type="entry name" value="Cadherin 2"/>
    <property type="match status" value="1"/>
</dbReference>
<keyword evidence="20" id="KW-1185">Reference proteome</keyword>
<evidence type="ECO:0000256" key="9">
    <source>
        <dbReference type="ARBA" id="ARBA00022889"/>
    </source>
</evidence>
<dbReference type="InterPro" id="IPR027397">
    <property type="entry name" value="Catenin-bd_sf"/>
</dbReference>
<dbReference type="FunFam" id="2.60.40.60:FF:000011">
    <property type="entry name" value="Cadherin 1"/>
    <property type="match status" value="1"/>
</dbReference>
<feature type="domain" description="Cadherin" evidence="18">
    <location>
        <begin position="394"/>
        <end position="505"/>
    </location>
</feature>
<evidence type="ECO:0000256" key="13">
    <source>
        <dbReference type="ARBA" id="ARBA00023180"/>
    </source>
</evidence>
<dbReference type="SMART" id="SM00112">
    <property type="entry name" value="CA"/>
    <property type="match status" value="5"/>
</dbReference>
<dbReference type="PRINTS" id="PR01820">
    <property type="entry name" value="DESMOCOLLIN"/>
</dbReference>
<evidence type="ECO:0000313" key="20">
    <source>
        <dbReference type="Proteomes" id="UP001591681"/>
    </source>
</evidence>
<evidence type="ECO:0000256" key="3">
    <source>
        <dbReference type="ARBA" id="ARBA00022475"/>
    </source>
</evidence>
<evidence type="ECO:0000259" key="18">
    <source>
        <dbReference type="PROSITE" id="PS50268"/>
    </source>
</evidence>
<dbReference type="InterPro" id="IPR020894">
    <property type="entry name" value="Cadherin_CS"/>
</dbReference>
<evidence type="ECO:0000256" key="6">
    <source>
        <dbReference type="ARBA" id="ARBA00022729"/>
    </source>
</evidence>
<keyword evidence="3" id="KW-1003">Cell membrane</keyword>
<keyword evidence="11 17" id="KW-1133">Transmembrane helix</keyword>